<dbReference type="EMBL" id="JABJRC010000005">
    <property type="protein sequence ID" value="NOL42697.1"/>
    <property type="molecule type" value="Genomic_DNA"/>
</dbReference>
<comment type="caution">
    <text evidence="2">The sequence shown here is derived from an EMBL/GenBank/DDBJ whole genome shotgun (WGS) entry which is preliminary data.</text>
</comment>
<sequence>MPDEDPSTWPTATYQGGEEPVHPSIHSTVVRAAAVGLKCGWQRLRDFDGTITGPVSGFIQLPSGADTRSLIVDERNMETWEGHAFEQWLLIDGYDAIWDPTQGSIIAAVELSRSYGLRNVPGIEMKQAGRPSLGYTLKVSSSSENLSISLTQPSPTALQLLGHSETGAALVISGFQGQPHRGVAKTLNELANSFFVDLAICFDVACQLKTHRAQPAESRDEPAVDATPRFPINDYNADAASLYLYARTFTAQQSASLQYLAYYQVIEYFAPVYARRDAVTRLRNAIKDPAFDLADDSALGRVVGMLTAGRNILGDRQQVTTTVGACVEEEELAAWLDSRPIAAKALADKTRISGIHPLHRREKNAALVTEAANRIYNLRCRIVHAKEDGQYVEPLRIFDQNSQELLQHDIALVRFVAERVLIKSSQSRSWA</sequence>
<name>A0A7Y4L1Q1_9ACTN</name>
<proteinExistence type="predicted"/>
<reference evidence="1 4" key="2">
    <citation type="submission" date="2020-08" db="EMBL/GenBank/DDBJ databases">
        <title>Sequencing the genomes of 1000 actinobacteria strains.</title>
        <authorList>
            <person name="Klenk H.-P."/>
        </authorList>
    </citation>
    <scope>NUCLEOTIDE SEQUENCE [LARGE SCALE GENOMIC DNA]</scope>
    <source>
        <strain evidence="1 4">DSM 15626</strain>
    </source>
</reference>
<evidence type="ECO:0000313" key="3">
    <source>
        <dbReference type="Proteomes" id="UP000534306"/>
    </source>
</evidence>
<dbReference type="Proteomes" id="UP000553957">
    <property type="component" value="Unassembled WGS sequence"/>
</dbReference>
<gene>
    <name evidence="1" type="ORF">HNR71_002287</name>
    <name evidence="2" type="ORF">HPO96_20840</name>
</gene>
<evidence type="ECO:0000313" key="4">
    <source>
        <dbReference type="Proteomes" id="UP000553957"/>
    </source>
</evidence>
<dbReference type="RefSeq" id="WP_171675197.1">
    <property type="nucleotide sequence ID" value="NZ_BAAAGT010000004.1"/>
</dbReference>
<reference evidence="2 3" key="1">
    <citation type="submission" date="2020-05" db="EMBL/GenBank/DDBJ databases">
        <title>Genome sequence of Kribbella sandramycini ATCC 39419.</title>
        <authorList>
            <person name="Maclea K.S."/>
            <person name="Fair J.L."/>
        </authorList>
    </citation>
    <scope>NUCLEOTIDE SEQUENCE [LARGE SCALE GENOMIC DNA]</scope>
    <source>
        <strain evidence="2 3">ATCC 39419</strain>
    </source>
</reference>
<evidence type="ECO:0000313" key="1">
    <source>
        <dbReference type="EMBL" id="MBB6566650.1"/>
    </source>
</evidence>
<protein>
    <submittedName>
        <fullName evidence="2">Uncharacterized protein</fullName>
    </submittedName>
</protein>
<dbReference type="AlphaFoldDB" id="A0A7Y4L1Q1"/>
<organism evidence="2 3">
    <name type="scientific">Kribbella sandramycini</name>
    <dbReference type="NCBI Taxonomy" id="60450"/>
    <lineage>
        <taxon>Bacteria</taxon>
        <taxon>Bacillati</taxon>
        <taxon>Actinomycetota</taxon>
        <taxon>Actinomycetes</taxon>
        <taxon>Propionibacteriales</taxon>
        <taxon>Kribbellaceae</taxon>
        <taxon>Kribbella</taxon>
    </lineage>
</organism>
<dbReference type="Proteomes" id="UP000534306">
    <property type="component" value="Unassembled WGS sequence"/>
</dbReference>
<accession>A0A7Y4L1Q1</accession>
<dbReference type="EMBL" id="JACHKF010000001">
    <property type="protein sequence ID" value="MBB6566650.1"/>
    <property type="molecule type" value="Genomic_DNA"/>
</dbReference>
<evidence type="ECO:0000313" key="2">
    <source>
        <dbReference type="EMBL" id="NOL42697.1"/>
    </source>
</evidence>
<keyword evidence="3" id="KW-1185">Reference proteome</keyword>